<evidence type="ECO:0000259" key="6">
    <source>
        <dbReference type="PROSITE" id="PS51722"/>
    </source>
</evidence>
<dbReference type="SUPFAM" id="SSF52540">
    <property type="entry name" value="P-loop containing nucleoside triphosphate hydrolases"/>
    <property type="match status" value="1"/>
</dbReference>
<dbReference type="Pfam" id="PF14492">
    <property type="entry name" value="EFG_III"/>
    <property type="match status" value="1"/>
</dbReference>
<dbReference type="PROSITE" id="PS51722">
    <property type="entry name" value="G_TR_2"/>
    <property type="match status" value="1"/>
</dbReference>
<sequence>MKKLVIGILAHVDAGKTTLTEAMLYRGGALKKLGRVDHQDSFLDSDVLERERGITIFSKQAVLPLEHAEITLLDTPGHVDFSSETERTLQVLDYAVLVVSGTDGVQGHTLTLWKLLKRHRIPVFLFINKMDLPGTDRNTLTEDLKRKLDDRCVDFCETAESVYENAALCDESLLTRYLEQGTVPDEEIAALAARRKIFPCFFGSALKLGGVDGFLDGLERYTAAHEYPAEFGAKVYKISRDAQGARLTFLKVTGGSLKVKTLLTNRRGGVPDEKAWEEKVDQIRIYSGEKYRTPGEIPAGTVCAVTGLSRTRPGQGLGFESASEAPVLGPVLTYQVLLPEGTDPHGALLKLSQLAEEDPQLHIVWNEHLREIHLQLMGEVQLEILKRLILKRFGMKVEFGQGSIVYRETIAAPVEGVGHFEPLRHYAEVHLLMEPGERGSGLQFGAACSEEVLSRNWQRLILTHLEERTHPGVLTGSPITDMKITLVAGRAHLKHTEGGDFRQATYRAVRQGLMTAESILLEPWYEFRLEIPAEFVGRAMSDLQRRSGAVSQPEHFGENAVLTGTAPVQTMRDYALEITSYTRGRGRLVCSLKGYEPCHNQDEAVAAIGYDSERDTENPADSVFCSHGAGYVVKWDQVRRHMHVNSGIIPAARDGDAVTEPHAAPRPSAAAGSLEQDEELKSIFERTYGPVERRKFTRPKKPDPPAREFSVQPRYSGPEYLLVDGYNIIFAWDELKKAAREDLDTARKLLSDILSNYQGFKKCAVILVFDAYKVPHGAGEIFRYHNISVVFTKEAETADAYIEKVTNEIGKTHRVTVATSDAAEQLIILGHGALRLSADSFRAEVERAEGEIASILSKSRMKNRCPPFHRAVVKEPESSFDAVEKDSAVPGSEGMTSR</sequence>
<dbReference type="InterPro" id="IPR005517">
    <property type="entry name" value="Transl_elong_EFG/EF2_IV"/>
</dbReference>
<feature type="region of interest" description="Disordered" evidence="5">
    <location>
        <begin position="876"/>
        <end position="898"/>
    </location>
</feature>
<reference evidence="7 8" key="1">
    <citation type="submission" date="2020-08" db="EMBL/GenBank/DDBJ databases">
        <title>The isolate Caproiciproducens sp. 7D4C2 produces n-caproate at mildly acidic conditions from hexoses: genome and rBOX comparison with related strains and chain-elongating bacteria.</title>
        <authorList>
            <person name="Esquivel-Elizondo S."/>
            <person name="Bagci C."/>
            <person name="Temovska M."/>
            <person name="Jeon B.S."/>
            <person name="Bessarab I."/>
            <person name="Williams R.B.H."/>
            <person name="Huson D.H."/>
            <person name="Angenent L.T."/>
        </authorList>
    </citation>
    <scope>NUCLEOTIDE SEQUENCE [LARGE SCALE GENOMIC DNA]</scope>
    <source>
        <strain evidence="7 8">7D4C2</strain>
    </source>
</reference>
<dbReference type="InterPro" id="IPR005225">
    <property type="entry name" value="Small_GTP-bd"/>
</dbReference>
<accession>A0A7G8TEP6</accession>
<dbReference type="InterPro" id="IPR010298">
    <property type="entry name" value="YacP-like"/>
</dbReference>
<feature type="region of interest" description="Disordered" evidence="5">
    <location>
        <begin position="653"/>
        <end position="676"/>
    </location>
</feature>
<dbReference type="SMART" id="SM00889">
    <property type="entry name" value="EFG_IV"/>
    <property type="match status" value="1"/>
</dbReference>
<dbReference type="PANTHER" id="PTHR43261:SF1">
    <property type="entry name" value="RIBOSOME-RELEASING FACTOR 2, MITOCHONDRIAL"/>
    <property type="match status" value="1"/>
</dbReference>
<keyword evidence="3" id="KW-0342">GTP-binding</keyword>
<dbReference type="GO" id="GO:0003924">
    <property type="term" value="F:GTPase activity"/>
    <property type="evidence" value="ECO:0007669"/>
    <property type="project" value="InterPro"/>
</dbReference>
<dbReference type="InterPro" id="IPR020568">
    <property type="entry name" value="Ribosomal_Su5_D2-typ_SF"/>
</dbReference>
<evidence type="ECO:0000313" key="8">
    <source>
        <dbReference type="Proteomes" id="UP000515909"/>
    </source>
</evidence>
<proteinExistence type="predicted"/>
<dbReference type="Pfam" id="PF00009">
    <property type="entry name" value="GTP_EFTU"/>
    <property type="match status" value="1"/>
</dbReference>
<dbReference type="RefSeq" id="WP_187037459.1">
    <property type="nucleotide sequence ID" value="NZ_CP060286.1"/>
</dbReference>
<dbReference type="PROSITE" id="PS00301">
    <property type="entry name" value="G_TR_1"/>
    <property type="match status" value="1"/>
</dbReference>
<dbReference type="GO" id="GO:0046677">
    <property type="term" value="P:response to antibiotic"/>
    <property type="evidence" value="ECO:0007669"/>
    <property type="project" value="UniProtKB-KW"/>
</dbReference>
<dbReference type="GO" id="GO:0032790">
    <property type="term" value="P:ribosome disassembly"/>
    <property type="evidence" value="ECO:0007669"/>
    <property type="project" value="TreeGrafter"/>
</dbReference>
<dbReference type="SUPFAM" id="SSF54211">
    <property type="entry name" value="Ribosomal protein S5 domain 2-like"/>
    <property type="match status" value="1"/>
</dbReference>
<dbReference type="Proteomes" id="UP000515909">
    <property type="component" value="Chromosome"/>
</dbReference>
<dbReference type="InterPro" id="IPR000795">
    <property type="entry name" value="T_Tr_GTP-bd_dom"/>
</dbReference>
<dbReference type="Gene3D" id="2.40.30.10">
    <property type="entry name" value="Translation factors"/>
    <property type="match status" value="1"/>
</dbReference>
<dbReference type="SMART" id="SM00838">
    <property type="entry name" value="EFG_C"/>
    <property type="match status" value="1"/>
</dbReference>
<dbReference type="Gene3D" id="3.30.70.870">
    <property type="entry name" value="Elongation Factor G (Translational Gtpase), domain 3"/>
    <property type="match status" value="1"/>
</dbReference>
<organism evidence="7 8">
    <name type="scientific">Caproicibacter fermentans</name>
    <dbReference type="NCBI Taxonomy" id="2576756"/>
    <lineage>
        <taxon>Bacteria</taxon>
        <taxon>Bacillati</taxon>
        <taxon>Bacillota</taxon>
        <taxon>Clostridia</taxon>
        <taxon>Eubacteriales</taxon>
        <taxon>Acutalibacteraceae</taxon>
        <taxon>Caproicibacter</taxon>
    </lineage>
</organism>
<keyword evidence="1" id="KW-0547">Nucleotide-binding</keyword>
<dbReference type="InterPro" id="IPR035647">
    <property type="entry name" value="EFG_III/V"/>
</dbReference>
<evidence type="ECO:0000256" key="4">
    <source>
        <dbReference type="ARBA" id="ARBA00023251"/>
    </source>
</evidence>
<dbReference type="CDD" id="cd10912">
    <property type="entry name" value="PIN_YacP-like"/>
    <property type="match status" value="1"/>
</dbReference>
<dbReference type="GO" id="GO:0006412">
    <property type="term" value="P:translation"/>
    <property type="evidence" value="ECO:0007669"/>
    <property type="project" value="UniProtKB-KW"/>
</dbReference>
<evidence type="ECO:0000313" key="7">
    <source>
        <dbReference type="EMBL" id="QNK42087.1"/>
    </source>
</evidence>
<evidence type="ECO:0000256" key="1">
    <source>
        <dbReference type="ARBA" id="ARBA00022741"/>
    </source>
</evidence>
<protein>
    <submittedName>
        <fullName evidence="7">NYN domain-containing protein</fullName>
    </submittedName>
</protein>
<dbReference type="InterPro" id="IPR000640">
    <property type="entry name" value="EFG_V-like"/>
</dbReference>
<gene>
    <name evidence="7" type="ORF">HCR03_07640</name>
</gene>
<feature type="compositionally biased region" description="Basic and acidic residues" evidence="5">
    <location>
        <begin position="876"/>
        <end position="887"/>
    </location>
</feature>
<keyword evidence="2" id="KW-0648">Protein biosynthesis</keyword>
<dbReference type="NCBIfam" id="TIGR00231">
    <property type="entry name" value="small_GTP"/>
    <property type="match status" value="1"/>
</dbReference>
<dbReference type="KEGG" id="cfem:HCR03_07640"/>
<name>A0A7G8TEP6_9FIRM</name>
<dbReference type="InterPro" id="IPR041095">
    <property type="entry name" value="EFG_II"/>
</dbReference>
<keyword evidence="4" id="KW-0046">Antibiotic resistance</keyword>
<dbReference type="CDD" id="cd03711">
    <property type="entry name" value="Tet_C"/>
    <property type="match status" value="1"/>
</dbReference>
<evidence type="ECO:0000256" key="5">
    <source>
        <dbReference type="SAM" id="MobiDB-lite"/>
    </source>
</evidence>
<dbReference type="SUPFAM" id="SSF50447">
    <property type="entry name" value="Translation proteins"/>
    <property type="match status" value="1"/>
</dbReference>
<evidence type="ECO:0000256" key="2">
    <source>
        <dbReference type="ARBA" id="ARBA00022917"/>
    </source>
</evidence>
<dbReference type="Pfam" id="PF03764">
    <property type="entry name" value="EFG_IV"/>
    <property type="match status" value="1"/>
</dbReference>
<dbReference type="Gene3D" id="3.30.230.10">
    <property type="match status" value="1"/>
</dbReference>
<dbReference type="EMBL" id="CP060286">
    <property type="protein sequence ID" value="QNK42087.1"/>
    <property type="molecule type" value="Genomic_DNA"/>
</dbReference>
<dbReference type="Gene3D" id="3.30.70.240">
    <property type="match status" value="1"/>
</dbReference>
<dbReference type="InterPro" id="IPR009000">
    <property type="entry name" value="Transl_B-barrel_sf"/>
</dbReference>
<dbReference type="InterPro" id="IPR031157">
    <property type="entry name" value="G_TR_CS"/>
</dbReference>
<evidence type="ECO:0000256" key="3">
    <source>
        <dbReference type="ARBA" id="ARBA00023134"/>
    </source>
</evidence>
<dbReference type="InterPro" id="IPR014721">
    <property type="entry name" value="Ribsml_uS5_D2-typ_fold_subgr"/>
</dbReference>
<dbReference type="Pfam" id="PF00679">
    <property type="entry name" value="EFG_C"/>
    <property type="match status" value="1"/>
</dbReference>
<feature type="domain" description="Tr-type G" evidence="6">
    <location>
        <begin position="1"/>
        <end position="228"/>
    </location>
</feature>
<dbReference type="PRINTS" id="PR00315">
    <property type="entry name" value="ELONGATNFCT"/>
</dbReference>
<dbReference type="GO" id="GO:0005525">
    <property type="term" value="F:GTP binding"/>
    <property type="evidence" value="ECO:0007669"/>
    <property type="project" value="UniProtKB-KW"/>
</dbReference>
<dbReference type="SUPFAM" id="SSF54980">
    <property type="entry name" value="EF-G C-terminal domain-like"/>
    <property type="match status" value="2"/>
</dbReference>
<dbReference type="InterPro" id="IPR035650">
    <property type="entry name" value="Tet_C"/>
</dbReference>
<dbReference type="Pfam" id="PF05991">
    <property type="entry name" value="NYN_YacP"/>
    <property type="match status" value="1"/>
</dbReference>
<dbReference type="PANTHER" id="PTHR43261">
    <property type="entry name" value="TRANSLATION ELONGATION FACTOR G-RELATED"/>
    <property type="match status" value="1"/>
</dbReference>
<dbReference type="Gene3D" id="3.40.50.300">
    <property type="entry name" value="P-loop containing nucleotide triphosphate hydrolases"/>
    <property type="match status" value="1"/>
</dbReference>
<dbReference type="AlphaFoldDB" id="A0A7G8TEP6"/>
<dbReference type="InterPro" id="IPR027417">
    <property type="entry name" value="P-loop_NTPase"/>
</dbReference>